<keyword evidence="2" id="KW-1185">Reference proteome</keyword>
<accession>A0A938XMY8</accession>
<comment type="caution">
    <text evidence="1">The sequence shown here is derived from an EMBL/GenBank/DDBJ whole genome shotgun (WGS) entry which is preliminary data.</text>
</comment>
<dbReference type="Proteomes" id="UP000774000">
    <property type="component" value="Unassembled WGS sequence"/>
</dbReference>
<proteinExistence type="predicted"/>
<dbReference type="EMBL" id="JAFBDQ010000001">
    <property type="protein sequence ID" value="MBM7555208.1"/>
    <property type="molecule type" value="Genomic_DNA"/>
</dbReference>
<organism evidence="1 2">
    <name type="scientific">Halanaerobacter jeridensis</name>
    <dbReference type="NCBI Taxonomy" id="706427"/>
    <lineage>
        <taxon>Bacteria</taxon>
        <taxon>Bacillati</taxon>
        <taxon>Bacillota</taxon>
        <taxon>Clostridia</taxon>
        <taxon>Halanaerobiales</taxon>
        <taxon>Halobacteroidaceae</taxon>
        <taxon>Halanaerobacter</taxon>
    </lineage>
</organism>
<evidence type="ECO:0000313" key="1">
    <source>
        <dbReference type="EMBL" id="MBM7555208.1"/>
    </source>
</evidence>
<sequence length="172" mass="19156">MKKVIAQLKSDPKSKLILLILLFLIATTLWAKILLFNNSTGEVKEKKKAKSNNVSNSTNEKISATKVNLEKIYGTQIKKNSNPFIDQFQAAAKFTYQSQSDDKPLELKKVDDNLKLQGIINDKAIINYQGQVFVAQVGAEVGGYKVLSIRGNKVIYSKAGKKYFSTLAVKIK</sequence>
<dbReference type="AlphaFoldDB" id="A0A938XMY8"/>
<evidence type="ECO:0000313" key="2">
    <source>
        <dbReference type="Proteomes" id="UP000774000"/>
    </source>
</evidence>
<protein>
    <submittedName>
        <fullName evidence="1">Uncharacterized protein</fullName>
    </submittedName>
</protein>
<reference evidence="1" key="1">
    <citation type="submission" date="2021-01" db="EMBL/GenBank/DDBJ databases">
        <title>Genomic Encyclopedia of Type Strains, Phase IV (KMG-IV): sequencing the most valuable type-strain genomes for metagenomic binning, comparative biology and taxonomic classification.</title>
        <authorList>
            <person name="Goeker M."/>
        </authorList>
    </citation>
    <scope>NUCLEOTIDE SEQUENCE</scope>
    <source>
        <strain evidence="1">DSM 23230</strain>
    </source>
</reference>
<gene>
    <name evidence="1" type="ORF">JOC47_000032</name>
</gene>
<name>A0A938XMY8_9FIRM</name>
<dbReference type="RefSeq" id="WP_204699938.1">
    <property type="nucleotide sequence ID" value="NZ_JAFBDQ010000001.1"/>
</dbReference>